<dbReference type="AlphaFoldDB" id="A0A7S7NRJ0"/>
<dbReference type="PANTHER" id="PTHR35370">
    <property type="entry name" value="CYTOPLASMIC PROTEIN-RELATED-RELATED"/>
    <property type="match status" value="1"/>
</dbReference>
<dbReference type="InterPro" id="IPR010272">
    <property type="entry name" value="T6SS_TssF"/>
</dbReference>
<dbReference type="NCBIfam" id="TIGR03359">
    <property type="entry name" value="VI_chp_6"/>
    <property type="match status" value="1"/>
</dbReference>
<dbReference type="EMBL" id="CP063849">
    <property type="protein sequence ID" value="QOY88438.1"/>
    <property type="molecule type" value="Genomic_DNA"/>
</dbReference>
<dbReference type="PIRSF" id="PIRSF028304">
    <property type="entry name" value="UCP028304"/>
    <property type="match status" value="1"/>
</dbReference>
<name>A0A7S7NRJ0_PALFE</name>
<evidence type="ECO:0000313" key="2">
    <source>
        <dbReference type="Proteomes" id="UP000593892"/>
    </source>
</evidence>
<dbReference type="RefSeq" id="WP_194450100.1">
    <property type="nucleotide sequence ID" value="NZ_CP063849.1"/>
</dbReference>
<dbReference type="KEGG" id="pfer:IRI77_00290"/>
<reference evidence="1 2" key="1">
    <citation type="submission" date="2020-10" db="EMBL/GenBank/DDBJ databases">
        <title>Complete genome sequence of Paludibaculum fermentans P105T, a facultatively anaerobic acidobacterium capable of dissimilatory Fe(III) reduction.</title>
        <authorList>
            <person name="Dedysh S.N."/>
            <person name="Beletsky A.V."/>
            <person name="Kulichevskaya I.S."/>
            <person name="Mardanov A.V."/>
            <person name="Ravin N.V."/>
        </authorList>
    </citation>
    <scope>NUCLEOTIDE SEQUENCE [LARGE SCALE GENOMIC DNA]</scope>
    <source>
        <strain evidence="1 2">P105</strain>
    </source>
</reference>
<sequence>MRDELLQYYEKELSFLRRMGAEFAERYPKIATRLVLEPNKCEDPHVERLLEGFAFLAARVRLKIDDEFPEITEALLNILFPHYLRPLPSMSIAEFHVDSEQVKPESGFKIERGAVLSSRPVAGAPCKFRTSYDLTFWPVEVAAADWRTQDRVRSIGEMAGAAGVIRLVLRCQGDLTFGKLALDRLRFYLDGESSTMHTLYEVLSNNCLQIIVRDPSPKSSIKPLILSPDSLRPMGFEEDEAVLPYPRRSFSGYQIIQEYFAFPQKFMFFELNGLDAVCEAGFQNSVEITFVISPFERSDRRQALEVGINSKTFRLNCTPIINLFPHTAEPILLDHTRYEYHVIPDVNRRTALEIFSVEEVASVNPDSEEVTVLEPLYSFRHADAKSASQVFWYTRRGPATLRNDNGTEIYLSISNAAGKHTRPKADVLNVRTICSNRDLPGSLPFGNEAGDFTLDAAAPVNRIVALRKPTTTVRAPQRKNLFWRMISMFSLNYLSLVEEGGDAFREMLRLYNFAETSYGEKQIEGLTALRSRREFAPVVYDDGTSFARGTHISMDFDEEQFVGEGVFLFAAVLERFLGLYVSLNSFTQLEVRTKQRKEVLKEWPPRTGRRVLI</sequence>
<organism evidence="1 2">
    <name type="scientific">Paludibaculum fermentans</name>
    <dbReference type="NCBI Taxonomy" id="1473598"/>
    <lineage>
        <taxon>Bacteria</taxon>
        <taxon>Pseudomonadati</taxon>
        <taxon>Acidobacteriota</taxon>
        <taxon>Terriglobia</taxon>
        <taxon>Bryobacterales</taxon>
        <taxon>Bryobacteraceae</taxon>
        <taxon>Paludibaculum</taxon>
    </lineage>
</organism>
<gene>
    <name evidence="1" type="primary">tssF</name>
    <name evidence="1" type="ORF">IRI77_00290</name>
</gene>
<evidence type="ECO:0000313" key="1">
    <source>
        <dbReference type="EMBL" id="QOY88438.1"/>
    </source>
</evidence>
<dbReference type="Proteomes" id="UP000593892">
    <property type="component" value="Chromosome"/>
</dbReference>
<protein>
    <submittedName>
        <fullName evidence="1">Type VI secretion system baseplate subunit TssF</fullName>
    </submittedName>
</protein>
<accession>A0A7S7NRJ0</accession>
<dbReference type="PANTHER" id="PTHR35370:SF1">
    <property type="entry name" value="TYPE VI SECRETION SYSTEM COMPONENT TSSF1"/>
    <property type="match status" value="1"/>
</dbReference>
<proteinExistence type="predicted"/>
<keyword evidence="2" id="KW-1185">Reference proteome</keyword>
<dbReference type="Pfam" id="PF05947">
    <property type="entry name" value="T6SS_TssF"/>
    <property type="match status" value="1"/>
</dbReference>